<keyword evidence="11" id="KW-0418">Kinase</keyword>
<proteinExistence type="predicted"/>
<keyword evidence="12" id="KW-1185">Reference proteome</keyword>
<dbReference type="SUPFAM" id="SSF63829">
    <property type="entry name" value="Calcium-dependent phosphotriesterase"/>
    <property type="match status" value="2"/>
</dbReference>
<dbReference type="Gene3D" id="1.10.287.130">
    <property type="match status" value="1"/>
</dbReference>
<evidence type="ECO:0000313" key="11">
    <source>
        <dbReference type="EMBL" id="AGB28368.1"/>
    </source>
</evidence>
<dbReference type="OrthoDB" id="1116352at2"/>
<dbReference type="SMART" id="SM00388">
    <property type="entry name" value="HisKA"/>
    <property type="match status" value="1"/>
</dbReference>
<sequence length="1347" mass="151428">MRQAAFRRVISTLMLFFLVIRAFAFQTSAARNICLREGLSNGYVTDMAFDKNGFLWVATESGLNRIAGSKCTVFNTANSNISNDEIVGLCYHPRSNTLWLYDKQGMLSVFDGNSLFFSHPKVNGTVPHDISAIALAADSAIWIAHDNGDITHYDPLTGKEYTISHCHFPWIHHGVRSIADDGKGNLYIGLRMEGLIIYNKNTRKARYFCQHTNDPASIPGNNVRVVFFDRSHHVWVGTNGGLALYNPTLGKFKVFNQTGEGHLAGNNIQHIAETKDGKLLISSDIGGISILDGTRYPNPWEESLQFSRLTHENSPLSSDNVRRVSIDAYGNLWVGNYSTGVDFFAASPSPFQMLALLNHPVSNVMGLYTDSKGNLWIGQDNTIIQCRNGMVVRQWNFSRYLFNSSASVYTFCEDKEGCIWFGTSDNGAMRLNPSTGVITPISITRHMDVNALFADSKGKMWIGTENGIYSVDHGIEKYELAVNQAIGLKSLPFAIEEDFLGRLWIGTMTQGCMVVTPDGKLIAKLRGMASNSITQILQGESGGMWIATYKGLVSVPDTRRPQQTLEYGRRQGLRDSHVCALAEDSQGNLWLGTLSGIACFNLDKRTFSYYDLRSGVPMGNFATASATVLANGTVCFGSPEGVCYFNPMALAQGRKVSPVRIIDCERLRSQNDTSGSLLFHPDETGKVTIRHHENMFKIAFTVVNYAEVADVEYAYQLKGQDNRWYDTYNENAVTFRDLAPGKYVFCVRAKLRNQGWEQARYAELPLVITPPLWQTWWANLVYFLMMAAICYFLIRSYLRQRHLHESLARVRWENSHRQELNEERLRFFTNITHELRTPLTLILGPLDDLIADNRLPQVFAKKVATIHASAQHLLGLINELLEFRKVETQNRQISVARADLGAFVLNAGRRFQDLNRNPKLHIAVTVPSSPVMVFFDSEVVTTVVNNLMSNAIKYTQQGEVELLLIDEGERVVLQVRDTGYGISPEALPHIFDRYYQAKGLHQASGAGIGLALVKSLSDLHHAQLAVESKEGKGSCFSFALLKAETYPKAFHKDDEPIVAAEEEGLDAMEDKEQDEHPLVLVVEDNDDILRYINESLCEDYRTLLAHNGKEGARLAFEQTPDIIVSDIMMPEMDGIEMTRLLKEDIRTCHIPIILLTAKTTQSDQEEGYDSGADSYLTKPFCSRLLQSRIRNLLSSRRRLAEFVLQREVRTSMLQTSGNDEEVTVDHEQTISPQTEPMLSPLDKKFMEKLNRIIDENLSTEDIDMGFMTDKMAMSHSTFYRKVKALTGVSANEYIRKVKLTQAMAMLRSGEHNASETAMLTGFNSLGYFRRCFKKEFGILPSEVLQKK</sequence>
<dbReference type="Gene3D" id="3.30.565.10">
    <property type="entry name" value="Histidine kinase-like ATPase, C-terminal domain"/>
    <property type="match status" value="1"/>
</dbReference>
<keyword evidence="4" id="KW-0805">Transcription regulation</keyword>
<dbReference type="RefSeq" id="WP_015298513.1">
    <property type="nucleotide sequence ID" value="NC_019960.1"/>
</dbReference>
<feature type="domain" description="HTH araC/xylS-type" evidence="8">
    <location>
        <begin position="1247"/>
        <end position="1346"/>
    </location>
</feature>
<dbReference type="PRINTS" id="PR00344">
    <property type="entry name" value="BCTRLSENSOR"/>
</dbReference>
<name>L0JBY5_PREDD</name>
<dbReference type="Pfam" id="PF00512">
    <property type="entry name" value="HisKA"/>
    <property type="match status" value="1"/>
</dbReference>
<evidence type="ECO:0000256" key="7">
    <source>
        <dbReference type="SAM" id="MobiDB-lite"/>
    </source>
</evidence>
<dbReference type="Gene3D" id="3.40.50.2300">
    <property type="match status" value="1"/>
</dbReference>
<dbReference type="InterPro" id="IPR013783">
    <property type="entry name" value="Ig-like_fold"/>
</dbReference>
<dbReference type="InterPro" id="IPR036890">
    <property type="entry name" value="HATPase_C_sf"/>
</dbReference>
<dbReference type="Pfam" id="PF12833">
    <property type="entry name" value="HTH_18"/>
    <property type="match status" value="1"/>
</dbReference>
<dbReference type="GO" id="GO:0003700">
    <property type="term" value="F:DNA-binding transcription factor activity"/>
    <property type="evidence" value="ECO:0007669"/>
    <property type="project" value="InterPro"/>
</dbReference>
<dbReference type="Pfam" id="PF07494">
    <property type="entry name" value="Reg_prop"/>
    <property type="match status" value="4"/>
</dbReference>
<dbReference type="SUPFAM" id="SSF47384">
    <property type="entry name" value="Homodimeric domain of signal transducing histidine kinase"/>
    <property type="match status" value="1"/>
</dbReference>
<dbReference type="InterPro" id="IPR003594">
    <property type="entry name" value="HATPase_dom"/>
</dbReference>
<dbReference type="PROSITE" id="PS50110">
    <property type="entry name" value="RESPONSE_REGULATORY"/>
    <property type="match status" value="1"/>
</dbReference>
<reference evidence="12" key="1">
    <citation type="submission" date="2012-02" db="EMBL/GenBank/DDBJ databases">
        <title>Complete sequence of chromosome 1 of Prevotella dentalis DSM 3688.</title>
        <authorList>
            <person name="Lucas S."/>
            <person name="Copeland A."/>
            <person name="Lapidus A."/>
            <person name="Glavina del Rio T."/>
            <person name="Dalin E."/>
            <person name="Tice H."/>
            <person name="Bruce D."/>
            <person name="Goodwin L."/>
            <person name="Pitluck S."/>
            <person name="Peters L."/>
            <person name="Mikhailova N."/>
            <person name="Chertkov O."/>
            <person name="Kyrpides N."/>
            <person name="Mavromatis K."/>
            <person name="Ivanova N."/>
            <person name="Brettin T."/>
            <person name="Detter J.C."/>
            <person name="Han C."/>
            <person name="Larimer F."/>
            <person name="Land M."/>
            <person name="Hauser L."/>
            <person name="Markowitz V."/>
            <person name="Cheng J.-F."/>
            <person name="Hugenholtz P."/>
            <person name="Woyke T."/>
            <person name="Wu D."/>
            <person name="Gronow S."/>
            <person name="Wellnitz S."/>
            <person name="Brambilla E."/>
            <person name="Klenk H.-P."/>
            <person name="Eisen J.A."/>
        </authorList>
    </citation>
    <scope>NUCLEOTIDE SEQUENCE [LARGE SCALE GENOMIC DNA]</scope>
    <source>
        <strain evidence="12">ATCC 49559 / DSM 3688 / JCM 13448 / NCTC 12043 / ES 2772</strain>
    </source>
</reference>
<comment type="catalytic activity">
    <reaction evidence="1">
        <text>ATP + protein L-histidine = ADP + protein N-phospho-L-histidine.</text>
        <dbReference type="EC" id="2.7.13.3"/>
    </reaction>
</comment>
<evidence type="ECO:0000256" key="5">
    <source>
        <dbReference type="ARBA" id="ARBA00023163"/>
    </source>
</evidence>
<feature type="domain" description="Histidine kinase" evidence="9">
    <location>
        <begin position="830"/>
        <end position="1044"/>
    </location>
</feature>
<evidence type="ECO:0000259" key="9">
    <source>
        <dbReference type="PROSITE" id="PS50109"/>
    </source>
</evidence>
<dbReference type="Pfam" id="PF07495">
    <property type="entry name" value="Y_Y_Y"/>
    <property type="match status" value="1"/>
</dbReference>
<organism evidence="11 12">
    <name type="scientific">Prevotella dentalis (strain ATCC 49559 / DSM 3688 / JCM 13448 / NCTC 12043 / ES 2772)</name>
    <name type="common">Mitsuokella dentalis</name>
    <dbReference type="NCBI Taxonomy" id="908937"/>
    <lineage>
        <taxon>Bacteria</taxon>
        <taxon>Pseudomonadati</taxon>
        <taxon>Bacteroidota</taxon>
        <taxon>Bacteroidia</taxon>
        <taxon>Bacteroidales</taxon>
        <taxon>Prevotellaceae</taxon>
        <taxon>Prevotella</taxon>
    </lineage>
</organism>
<dbReference type="Gene3D" id="2.60.40.10">
    <property type="entry name" value="Immunoglobulins"/>
    <property type="match status" value="1"/>
</dbReference>
<feature type="modified residue" description="4-aspartylphosphate" evidence="6">
    <location>
        <position position="1126"/>
    </location>
</feature>
<dbReference type="InterPro" id="IPR005467">
    <property type="entry name" value="His_kinase_dom"/>
</dbReference>
<feature type="region of interest" description="Disordered" evidence="7">
    <location>
        <begin position="1216"/>
        <end position="1237"/>
    </location>
</feature>
<dbReference type="EMBL" id="CP003368">
    <property type="protein sequence ID" value="AGB28368.1"/>
    <property type="molecule type" value="Genomic_DNA"/>
</dbReference>
<dbReference type="PROSITE" id="PS50109">
    <property type="entry name" value="HIS_KIN"/>
    <property type="match status" value="1"/>
</dbReference>
<accession>L0JBY5</accession>
<dbReference type="Pfam" id="PF00072">
    <property type="entry name" value="Response_reg"/>
    <property type="match status" value="1"/>
</dbReference>
<dbReference type="SUPFAM" id="SSF52172">
    <property type="entry name" value="CheY-like"/>
    <property type="match status" value="1"/>
</dbReference>
<dbReference type="KEGG" id="pdt:Prede_1031"/>
<protein>
    <recommendedName>
        <fullName evidence="2">histidine kinase</fullName>
        <ecNumber evidence="2">2.7.13.3</ecNumber>
    </recommendedName>
</protein>
<keyword evidence="5" id="KW-0804">Transcription</keyword>
<keyword evidence="11" id="KW-0808">Transferase</keyword>
<dbReference type="InterPro" id="IPR011110">
    <property type="entry name" value="Reg_prop"/>
</dbReference>
<dbReference type="InterPro" id="IPR001789">
    <property type="entry name" value="Sig_transdc_resp-reg_receiver"/>
</dbReference>
<dbReference type="GO" id="GO:0000155">
    <property type="term" value="F:phosphorelay sensor kinase activity"/>
    <property type="evidence" value="ECO:0007669"/>
    <property type="project" value="InterPro"/>
</dbReference>
<evidence type="ECO:0000256" key="3">
    <source>
        <dbReference type="ARBA" id="ARBA00022553"/>
    </source>
</evidence>
<dbReference type="HOGENOM" id="CLU_000445_28_1_10"/>
<dbReference type="Gene3D" id="2.130.10.10">
    <property type="entry name" value="YVTN repeat-like/Quinoprotein amine dehydrogenase"/>
    <property type="match status" value="2"/>
</dbReference>
<evidence type="ECO:0000313" key="12">
    <source>
        <dbReference type="Proteomes" id="UP000010862"/>
    </source>
</evidence>
<dbReference type="InterPro" id="IPR003661">
    <property type="entry name" value="HisK_dim/P_dom"/>
</dbReference>
<dbReference type="Proteomes" id="UP000010862">
    <property type="component" value="Chromosome 1"/>
</dbReference>
<dbReference type="SMART" id="SM00387">
    <property type="entry name" value="HATPase_c"/>
    <property type="match status" value="1"/>
</dbReference>
<dbReference type="PANTHER" id="PTHR43547:SF2">
    <property type="entry name" value="HYBRID SIGNAL TRANSDUCTION HISTIDINE KINASE C"/>
    <property type="match status" value="1"/>
</dbReference>
<dbReference type="InterPro" id="IPR018060">
    <property type="entry name" value="HTH_AraC"/>
</dbReference>
<evidence type="ECO:0000259" key="8">
    <source>
        <dbReference type="PROSITE" id="PS01124"/>
    </source>
</evidence>
<evidence type="ECO:0000256" key="1">
    <source>
        <dbReference type="ARBA" id="ARBA00000085"/>
    </source>
</evidence>
<dbReference type="SUPFAM" id="SSF101898">
    <property type="entry name" value="NHL repeat"/>
    <property type="match status" value="1"/>
</dbReference>
<dbReference type="PATRIC" id="fig|908937.9.peg.1079"/>
<dbReference type="SMART" id="SM00342">
    <property type="entry name" value="HTH_ARAC"/>
    <property type="match status" value="1"/>
</dbReference>
<dbReference type="InterPro" id="IPR015943">
    <property type="entry name" value="WD40/YVTN_repeat-like_dom_sf"/>
</dbReference>
<evidence type="ECO:0000259" key="10">
    <source>
        <dbReference type="PROSITE" id="PS50110"/>
    </source>
</evidence>
<keyword evidence="3 6" id="KW-0597">Phosphoprotein</keyword>
<dbReference type="InterPro" id="IPR004358">
    <property type="entry name" value="Sig_transdc_His_kin-like_C"/>
</dbReference>
<feature type="domain" description="Response regulatory" evidence="10">
    <location>
        <begin position="1078"/>
        <end position="1193"/>
    </location>
</feature>
<evidence type="ECO:0000256" key="6">
    <source>
        <dbReference type="PROSITE-ProRule" id="PRU00169"/>
    </source>
</evidence>
<dbReference type="CDD" id="cd17574">
    <property type="entry name" value="REC_OmpR"/>
    <property type="match status" value="1"/>
</dbReference>
<dbReference type="Pfam" id="PF02518">
    <property type="entry name" value="HATPase_c"/>
    <property type="match status" value="1"/>
</dbReference>
<dbReference type="SUPFAM" id="SSF55874">
    <property type="entry name" value="ATPase domain of HSP90 chaperone/DNA topoisomerase II/histidine kinase"/>
    <property type="match status" value="1"/>
</dbReference>
<evidence type="ECO:0000256" key="2">
    <source>
        <dbReference type="ARBA" id="ARBA00012438"/>
    </source>
</evidence>
<evidence type="ECO:0000256" key="4">
    <source>
        <dbReference type="ARBA" id="ARBA00023015"/>
    </source>
</evidence>
<dbReference type="Gene3D" id="1.10.10.60">
    <property type="entry name" value="Homeodomain-like"/>
    <property type="match status" value="1"/>
</dbReference>
<dbReference type="InterPro" id="IPR011006">
    <property type="entry name" value="CheY-like_superfamily"/>
</dbReference>
<dbReference type="PROSITE" id="PS01124">
    <property type="entry name" value="HTH_ARAC_FAMILY_2"/>
    <property type="match status" value="1"/>
</dbReference>
<dbReference type="SMART" id="SM00448">
    <property type="entry name" value="REC"/>
    <property type="match status" value="1"/>
</dbReference>
<dbReference type="InterPro" id="IPR036097">
    <property type="entry name" value="HisK_dim/P_sf"/>
</dbReference>
<dbReference type="GO" id="GO:0043565">
    <property type="term" value="F:sequence-specific DNA binding"/>
    <property type="evidence" value="ECO:0007669"/>
    <property type="project" value="InterPro"/>
</dbReference>
<dbReference type="SUPFAM" id="SSF46689">
    <property type="entry name" value="Homeodomain-like"/>
    <property type="match status" value="1"/>
</dbReference>
<dbReference type="EC" id="2.7.13.3" evidence="2"/>
<dbReference type="InterPro" id="IPR011123">
    <property type="entry name" value="Y_Y_Y"/>
</dbReference>
<dbReference type="CDD" id="cd00082">
    <property type="entry name" value="HisKA"/>
    <property type="match status" value="1"/>
</dbReference>
<dbReference type="PANTHER" id="PTHR43547">
    <property type="entry name" value="TWO-COMPONENT HISTIDINE KINASE"/>
    <property type="match status" value="1"/>
</dbReference>
<dbReference type="InterPro" id="IPR009057">
    <property type="entry name" value="Homeodomain-like_sf"/>
</dbReference>
<gene>
    <name evidence="11" type="ordered locus">Prede_1031</name>
</gene>